<evidence type="ECO:0000256" key="4">
    <source>
        <dbReference type="ARBA" id="ARBA00022989"/>
    </source>
</evidence>
<dbReference type="EMBL" id="LIZT01000086">
    <property type="protein sequence ID" value="KPJ48911.1"/>
    <property type="molecule type" value="Genomic_DNA"/>
</dbReference>
<evidence type="ECO:0000256" key="3">
    <source>
        <dbReference type="ARBA" id="ARBA00022692"/>
    </source>
</evidence>
<dbReference type="AlphaFoldDB" id="A0A0S7WFP0"/>
<keyword evidence="4 6" id="KW-1133">Transmembrane helix</keyword>
<feature type="transmembrane region" description="Helical" evidence="6">
    <location>
        <begin position="386"/>
        <end position="419"/>
    </location>
</feature>
<dbReference type="PANTHER" id="PTHR10283:SF82">
    <property type="entry name" value="SOLUTE CARRIER FAMILY 13 MEMBER 2"/>
    <property type="match status" value="1"/>
</dbReference>
<dbReference type="PANTHER" id="PTHR10283">
    <property type="entry name" value="SOLUTE CARRIER FAMILY 13 MEMBER"/>
    <property type="match status" value="1"/>
</dbReference>
<dbReference type="InterPro" id="IPR031312">
    <property type="entry name" value="Na/sul_symport_CS"/>
</dbReference>
<gene>
    <name evidence="7" type="ORF">AMJ40_06645</name>
</gene>
<evidence type="ECO:0000256" key="5">
    <source>
        <dbReference type="ARBA" id="ARBA00023136"/>
    </source>
</evidence>
<dbReference type="GO" id="GO:0015141">
    <property type="term" value="F:succinate transmembrane transporter activity"/>
    <property type="evidence" value="ECO:0007669"/>
    <property type="project" value="UniProtKB-ARBA"/>
</dbReference>
<feature type="transmembrane region" description="Helical" evidence="6">
    <location>
        <begin position="323"/>
        <end position="340"/>
    </location>
</feature>
<proteinExistence type="predicted"/>
<dbReference type="Proteomes" id="UP000051124">
    <property type="component" value="Unassembled WGS sequence"/>
</dbReference>
<keyword evidence="5 6" id="KW-0472">Membrane</keyword>
<feature type="transmembrane region" description="Helical" evidence="6">
    <location>
        <begin position="352"/>
        <end position="374"/>
    </location>
</feature>
<dbReference type="NCBIfam" id="TIGR00785">
    <property type="entry name" value="dass"/>
    <property type="match status" value="1"/>
</dbReference>
<feature type="transmembrane region" description="Helical" evidence="6">
    <location>
        <begin position="163"/>
        <end position="182"/>
    </location>
</feature>
<feature type="transmembrane region" description="Helical" evidence="6">
    <location>
        <begin position="74"/>
        <end position="92"/>
    </location>
</feature>
<evidence type="ECO:0000256" key="1">
    <source>
        <dbReference type="ARBA" id="ARBA00004141"/>
    </source>
</evidence>
<accession>A0A0S7WFP0</accession>
<name>A0A0S7WFP0_UNCT6</name>
<keyword evidence="2" id="KW-0813">Transport</keyword>
<feature type="transmembrane region" description="Helical" evidence="6">
    <location>
        <begin position="285"/>
        <end position="302"/>
    </location>
</feature>
<feature type="transmembrane region" description="Helical" evidence="6">
    <location>
        <begin position="256"/>
        <end position="273"/>
    </location>
</feature>
<organism evidence="7 8">
    <name type="scientific">candidate division TA06 bacterium DG_26</name>
    <dbReference type="NCBI Taxonomy" id="1703771"/>
    <lineage>
        <taxon>Bacteria</taxon>
        <taxon>Bacteria division TA06</taxon>
    </lineage>
</organism>
<evidence type="ECO:0000313" key="8">
    <source>
        <dbReference type="Proteomes" id="UP000051124"/>
    </source>
</evidence>
<reference evidence="7 8" key="1">
    <citation type="journal article" date="2015" name="Microbiome">
        <title>Genomic resolution of linkages in carbon, nitrogen, and sulfur cycling among widespread estuary sediment bacteria.</title>
        <authorList>
            <person name="Baker B.J."/>
            <person name="Lazar C.S."/>
            <person name="Teske A.P."/>
            <person name="Dick G.J."/>
        </authorList>
    </citation>
    <scope>NUCLEOTIDE SEQUENCE [LARGE SCALE GENOMIC DNA]</scope>
    <source>
        <strain evidence="7">DG_26</strain>
    </source>
</reference>
<keyword evidence="3 6" id="KW-0812">Transmembrane</keyword>
<feature type="transmembrane region" description="Helical" evidence="6">
    <location>
        <begin position="206"/>
        <end position="226"/>
    </location>
</feature>
<feature type="transmembrane region" description="Helical" evidence="6">
    <location>
        <begin position="444"/>
        <end position="463"/>
    </location>
</feature>
<feature type="transmembrane region" description="Helical" evidence="6">
    <location>
        <begin position="23"/>
        <end position="54"/>
    </location>
</feature>
<sequence length="472" mass="51697">MSEGGTTLYEVTESQMDGLKRTLALALLMAIFWITETLPIPVVALFPMIFLPLLGVTHFSRASMPGYFVAFSPYMHYLIVLFIGGFTIAEAMKKWQLHERIALQFVRLIGFSPKRIILSFMVATAAVSMFVSNTATAAMMMPIGLAIILSTGESPMKSNFGRALMLGIAYAASIGGIGTLIGTPPNLVLAAFADTLLGKTITFRDWLLIGLPLVAILLPVTWLVLLRLNPIGEVKMPASRRVVEDRLKKLGRLRGGERNTLCIFVLVAVLWVFREWWTSALHLPWVNDSVIGMIGLVLFYIVPVNIKKWEFTMDWKTNLQIPWGTLLLFGGGLTLGRALAETGAAEYLAMHLVGLRMLPTVLLLFTVVLLVDFLTEITSNTATTNMMMVVLCCLGSAIGECPLLLMVGGAVAASMAFMLPVATPPNAIVYGTGYVEMKDMVKNGFVLDWIAAAVWTLLLYFVLSRISGALHL</sequence>
<dbReference type="GO" id="GO:0005886">
    <property type="term" value="C:plasma membrane"/>
    <property type="evidence" value="ECO:0007669"/>
    <property type="project" value="TreeGrafter"/>
</dbReference>
<feature type="transmembrane region" description="Helical" evidence="6">
    <location>
        <begin position="137"/>
        <end position="156"/>
    </location>
</feature>
<protein>
    <recommendedName>
        <fullName evidence="9">Anion transporter</fullName>
    </recommendedName>
</protein>
<dbReference type="Pfam" id="PF00939">
    <property type="entry name" value="Na_sulph_symp"/>
    <property type="match status" value="1"/>
</dbReference>
<dbReference type="InterPro" id="IPR001898">
    <property type="entry name" value="SLC13A/DASS"/>
</dbReference>
<evidence type="ECO:0000313" key="7">
    <source>
        <dbReference type="EMBL" id="KPJ48911.1"/>
    </source>
</evidence>
<comment type="caution">
    <text evidence="7">The sequence shown here is derived from an EMBL/GenBank/DDBJ whole genome shotgun (WGS) entry which is preliminary data.</text>
</comment>
<comment type="subcellular location">
    <subcellularLocation>
        <location evidence="1">Membrane</location>
        <topology evidence="1">Multi-pass membrane protein</topology>
    </subcellularLocation>
</comment>
<dbReference type="PROSITE" id="PS01271">
    <property type="entry name" value="NA_SULFATE"/>
    <property type="match status" value="1"/>
</dbReference>
<evidence type="ECO:0000256" key="2">
    <source>
        <dbReference type="ARBA" id="ARBA00022448"/>
    </source>
</evidence>
<evidence type="ECO:0000256" key="6">
    <source>
        <dbReference type="SAM" id="Phobius"/>
    </source>
</evidence>
<evidence type="ECO:0008006" key="9">
    <source>
        <dbReference type="Google" id="ProtNLM"/>
    </source>
</evidence>